<dbReference type="CDD" id="cd06550">
    <property type="entry name" value="TM_ABC_iron-siderophores_like"/>
    <property type="match status" value="1"/>
</dbReference>
<evidence type="ECO:0000256" key="2">
    <source>
        <dbReference type="ARBA" id="ARBA00007935"/>
    </source>
</evidence>
<dbReference type="GO" id="GO:0005886">
    <property type="term" value="C:plasma membrane"/>
    <property type="evidence" value="ECO:0007669"/>
    <property type="project" value="UniProtKB-SubCell"/>
</dbReference>
<evidence type="ECO:0000256" key="5">
    <source>
        <dbReference type="ARBA" id="ARBA00022692"/>
    </source>
</evidence>
<protein>
    <submittedName>
        <fullName evidence="9">Transport system permease protein</fullName>
    </submittedName>
</protein>
<feature type="transmembrane region" description="Helical" evidence="8">
    <location>
        <begin position="308"/>
        <end position="326"/>
    </location>
</feature>
<dbReference type="PANTHER" id="PTHR30472">
    <property type="entry name" value="FERRIC ENTEROBACTIN TRANSPORT SYSTEM PERMEASE PROTEIN"/>
    <property type="match status" value="1"/>
</dbReference>
<dbReference type="Pfam" id="PF01032">
    <property type="entry name" value="FecCD"/>
    <property type="match status" value="1"/>
</dbReference>
<dbReference type="EMBL" id="LS992241">
    <property type="protein sequence ID" value="SYX83587.1"/>
    <property type="molecule type" value="Genomic_DNA"/>
</dbReference>
<dbReference type="FunFam" id="1.10.3470.10:FF:000001">
    <property type="entry name" value="Vitamin B12 ABC transporter permease BtuC"/>
    <property type="match status" value="1"/>
</dbReference>
<organism evidence="9 10">
    <name type="scientific">Paenibacillus alvei</name>
    <name type="common">Bacillus alvei</name>
    <dbReference type="NCBI Taxonomy" id="44250"/>
    <lineage>
        <taxon>Bacteria</taxon>
        <taxon>Bacillati</taxon>
        <taxon>Bacillota</taxon>
        <taxon>Bacilli</taxon>
        <taxon>Bacillales</taxon>
        <taxon>Paenibacillaceae</taxon>
        <taxon>Paenibacillus</taxon>
    </lineage>
</organism>
<feature type="transmembrane region" description="Helical" evidence="8">
    <location>
        <begin position="225"/>
        <end position="249"/>
    </location>
</feature>
<dbReference type="PANTHER" id="PTHR30472:SF24">
    <property type="entry name" value="FERRIC ENTEROBACTIN TRANSPORT SYSTEM PERMEASE PROTEIN FEPG"/>
    <property type="match status" value="1"/>
</dbReference>
<feature type="transmembrane region" description="Helical" evidence="8">
    <location>
        <begin position="64"/>
        <end position="86"/>
    </location>
</feature>
<keyword evidence="4" id="KW-1003">Cell membrane</keyword>
<dbReference type="SUPFAM" id="SSF81345">
    <property type="entry name" value="ABC transporter involved in vitamin B12 uptake, BtuC"/>
    <property type="match status" value="1"/>
</dbReference>
<feature type="transmembrane region" description="Helical" evidence="8">
    <location>
        <begin position="150"/>
        <end position="172"/>
    </location>
</feature>
<dbReference type="GO" id="GO:0033214">
    <property type="term" value="P:siderophore-iron import into cell"/>
    <property type="evidence" value="ECO:0007669"/>
    <property type="project" value="TreeGrafter"/>
</dbReference>
<accession>A0A383R8X0</accession>
<evidence type="ECO:0000256" key="6">
    <source>
        <dbReference type="ARBA" id="ARBA00022989"/>
    </source>
</evidence>
<comment type="similarity">
    <text evidence="2">Belongs to the binding-protein-dependent transport system permease family. FecCD subfamily.</text>
</comment>
<dbReference type="AlphaFoldDB" id="A0A383R8X0"/>
<dbReference type="Proteomes" id="UP000304148">
    <property type="component" value="Chromosome"/>
</dbReference>
<comment type="subcellular location">
    <subcellularLocation>
        <location evidence="1">Cell membrane</location>
        <topology evidence="1">Multi-pass membrane protein</topology>
    </subcellularLocation>
</comment>
<evidence type="ECO:0000256" key="7">
    <source>
        <dbReference type="ARBA" id="ARBA00023136"/>
    </source>
</evidence>
<gene>
    <name evidence="9" type="ORF">PBLR_12009</name>
</gene>
<dbReference type="GO" id="GO:0022857">
    <property type="term" value="F:transmembrane transporter activity"/>
    <property type="evidence" value="ECO:0007669"/>
    <property type="project" value="InterPro"/>
</dbReference>
<feature type="transmembrane region" description="Helical" evidence="8">
    <location>
        <begin position="192"/>
        <end position="213"/>
    </location>
</feature>
<sequence length="331" mass="35062">MKKSTSRHKYILLLLAVALLAILTLLSIGIGSVQFSMKETLDAVLGYGNDVSNTILWDIRIPRVLMALFIGANLAASGALMQAVVLNPLADPGLTGVSSGAAVTVLFIMLVIPGYYSMVPLAAIVGGSIAALMVYGLAWKKHFGLTPVRIILSGVAVNAVFGGMIGLLSILYSDRLPAALQWLNGSLSSTSMADVLVILPYSLIGWAAALLCIRHANILRLGEQVAHNLGLNLTHIRILLSFIAVYLAAISVSTVGLVGFVGLLVPHIARILIGSDYRYRLPLSLVLGSMVLLIADTIGRTIFSPIEIPAGIVMAMVGGPYFLYLMRKGDA</sequence>
<keyword evidence="5 8" id="KW-0812">Transmembrane</keyword>
<feature type="transmembrane region" description="Helical" evidence="8">
    <location>
        <begin position="93"/>
        <end position="112"/>
    </location>
</feature>
<keyword evidence="6 8" id="KW-1133">Transmembrane helix</keyword>
<evidence type="ECO:0000313" key="9">
    <source>
        <dbReference type="EMBL" id="SYX83587.1"/>
    </source>
</evidence>
<reference evidence="10" key="1">
    <citation type="submission" date="2018-08" db="EMBL/GenBank/DDBJ databases">
        <authorList>
            <person name="Chevrot R."/>
        </authorList>
    </citation>
    <scope>NUCLEOTIDE SEQUENCE [LARGE SCALE GENOMIC DNA]</scope>
</reference>
<keyword evidence="3" id="KW-0813">Transport</keyword>
<name>A0A383R8X0_PAEAL</name>
<proteinExistence type="inferred from homology"/>
<dbReference type="InterPro" id="IPR000522">
    <property type="entry name" value="ABC_transptr_permease_BtuC"/>
</dbReference>
<keyword evidence="7 8" id="KW-0472">Membrane</keyword>
<feature type="transmembrane region" description="Helical" evidence="8">
    <location>
        <begin position="255"/>
        <end position="273"/>
    </location>
</feature>
<evidence type="ECO:0000256" key="1">
    <source>
        <dbReference type="ARBA" id="ARBA00004651"/>
    </source>
</evidence>
<evidence type="ECO:0000256" key="4">
    <source>
        <dbReference type="ARBA" id="ARBA00022475"/>
    </source>
</evidence>
<feature type="transmembrane region" description="Helical" evidence="8">
    <location>
        <begin position="118"/>
        <end position="138"/>
    </location>
</feature>
<evidence type="ECO:0000256" key="8">
    <source>
        <dbReference type="SAM" id="Phobius"/>
    </source>
</evidence>
<dbReference type="Gene3D" id="1.10.3470.10">
    <property type="entry name" value="ABC transporter involved in vitamin B12 uptake, BtuC"/>
    <property type="match status" value="1"/>
</dbReference>
<evidence type="ECO:0000256" key="3">
    <source>
        <dbReference type="ARBA" id="ARBA00022448"/>
    </source>
</evidence>
<dbReference type="InterPro" id="IPR037294">
    <property type="entry name" value="ABC_BtuC-like"/>
</dbReference>
<feature type="transmembrane region" description="Helical" evidence="8">
    <location>
        <begin position="285"/>
        <end position="302"/>
    </location>
</feature>
<evidence type="ECO:0000313" key="10">
    <source>
        <dbReference type="Proteomes" id="UP000304148"/>
    </source>
</evidence>
<dbReference type="RefSeq" id="WP_021260234.1">
    <property type="nucleotide sequence ID" value="NZ_LS992241.1"/>
</dbReference>